<evidence type="ECO:0000313" key="8">
    <source>
        <dbReference type="EMBL" id="MFC2966730.1"/>
    </source>
</evidence>
<evidence type="ECO:0000256" key="3">
    <source>
        <dbReference type="ARBA" id="ARBA00022777"/>
    </source>
</evidence>
<dbReference type="SUPFAM" id="SSF63862">
    <property type="entry name" value="Thiamin pyrophosphokinase, substrate-binding domain"/>
    <property type="match status" value="1"/>
</dbReference>
<evidence type="ECO:0000256" key="5">
    <source>
        <dbReference type="NCBIfam" id="TIGR01378"/>
    </source>
</evidence>
<dbReference type="Pfam" id="PF04263">
    <property type="entry name" value="TPK_catalytic"/>
    <property type="match status" value="1"/>
</dbReference>
<evidence type="ECO:0000256" key="1">
    <source>
        <dbReference type="ARBA" id="ARBA00022679"/>
    </source>
</evidence>
<sequence length="230" mass="23871">MTQAIVQSPAGVTLVGAGALTKPALAAALALAPRLVAADGGADRALALGHAPEAVIGDLDSLTPAARTTLPPDRLYRIDEQETTDFDKALRHVSAPFVLGLGFWGPRFDHGLAALNTLARHPDRACILLGGSDLCFLAPRDLTLHLRKGSRLSLFPLAPVKGESAGLEWPIEGLEFAPDGRVGTSNRVVAGEVRLSFSAPRMLVILPRGQLAAAVRALAPGALPAPVRGG</sequence>
<dbReference type="Gene3D" id="3.40.50.10240">
    <property type="entry name" value="Thiamin pyrophosphokinase, catalytic domain"/>
    <property type="match status" value="1"/>
</dbReference>
<dbReference type="CDD" id="cd07995">
    <property type="entry name" value="TPK"/>
    <property type="match status" value="1"/>
</dbReference>
<protein>
    <recommendedName>
        <fullName evidence="5">Thiamine diphosphokinase</fullName>
        <ecNumber evidence="5">2.7.6.2</ecNumber>
    </recommendedName>
</protein>
<gene>
    <name evidence="8" type="ORF">ACFOES_01360</name>
</gene>
<dbReference type="PANTHER" id="PTHR41299:SF1">
    <property type="entry name" value="THIAMINE PYROPHOSPHOKINASE"/>
    <property type="match status" value="1"/>
</dbReference>
<dbReference type="PANTHER" id="PTHR41299">
    <property type="entry name" value="THIAMINE PYROPHOSPHOKINASE"/>
    <property type="match status" value="1"/>
</dbReference>
<name>A0ABV7ACR9_9RHOB</name>
<dbReference type="InterPro" id="IPR006282">
    <property type="entry name" value="Thi_PPkinase"/>
</dbReference>
<dbReference type="RefSeq" id="WP_377831221.1">
    <property type="nucleotide sequence ID" value="NZ_JBHRSK010000002.1"/>
</dbReference>
<evidence type="ECO:0000259" key="7">
    <source>
        <dbReference type="Pfam" id="PF04265"/>
    </source>
</evidence>
<keyword evidence="1 8" id="KW-0808">Transferase</keyword>
<dbReference type="InterPro" id="IPR007371">
    <property type="entry name" value="TPK_catalytic"/>
</dbReference>
<evidence type="ECO:0000259" key="6">
    <source>
        <dbReference type="Pfam" id="PF04263"/>
    </source>
</evidence>
<dbReference type="InterPro" id="IPR036371">
    <property type="entry name" value="TPK_B1-bd_sf"/>
</dbReference>
<feature type="domain" description="Thiamin pyrophosphokinase thiamin-binding" evidence="7">
    <location>
        <begin position="148"/>
        <end position="200"/>
    </location>
</feature>
<comment type="caution">
    <text evidence="8">The sequence shown here is derived from an EMBL/GenBank/DDBJ whole genome shotgun (WGS) entry which is preliminary data.</text>
</comment>
<dbReference type="EC" id="2.7.6.2" evidence="5"/>
<dbReference type="InterPro" id="IPR007373">
    <property type="entry name" value="Thiamin_PyroPKinase_B1-bd"/>
</dbReference>
<organism evidence="8 9">
    <name type="scientific">Acidimangrovimonas pyrenivorans</name>
    <dbReference type="NCBI Taxonomy" id="2030798"/>
    <lineage>
        <taxon>Bacteria</taxon>
        <taxon>Pseudomonadati</taxon>
        <taxon>Pseudomonadota</taxon>
        <taxon>Alphaproteobacteria</taxon>
        <taxon>Rhodobacterales</taxon>
        <taxon>Paracoccaceae</taxon>
        <taxon>Acidimangrovimonas</taxon>
    </lineage>
</organism>
<dbReference type="InterPro" id="IPR053149">
    <property type="entry name" value="TPK"/>
</dbReference>
<reference evidence="9" key="1">
    <citation type="journal article" date="2019" name="Int. J. Syst. Evol. Microbiol.">
        <title>The Global Catalogue of Microorganisms (GCM) 10K type strain sequencing project: providing services to taxonomists for standard genome sequencing and annotation.</title>
        <authorList>
            <consortium name="The Broad Institute Genomics Platform"/>
            <consortium name="The Broad Institute Genome Sequencing Center for Infectious Disease"/>
            <person name="Wu L."/>
            <person name="Ma J."/>
        </authorList>
    </citation>
    <scope>NUCLEOTIDE SEQUENCE [LARGE SCALE GENOMIC DNA]</scope>
    <source>
        <strain evidence="9">KCTC 62192</strain>
    </source>
</reference>
<keyword evidence="4" id="KW-0067">ATP-binding</keyword>
<evidence type="ECO:0000256" key="4">
    <source>
        <dbReference type="ARBA" id="ARBA00022840"/>
    </source>
</evidence>
<keyword evidence="9" id="KW-1185">Reference proteome</keyword>
<accession>A0ABV7ACR9</accession>
<dbReference type="GO" id="GO:0004788">
    <property type="term" value="F:thiamine diphosphokinase activity"/>
    <property type="evidence" value="ECO:0007669"/>
    <property type="project" value="UniProtKB-EC"/>
</dbReference>
<keyword evidence="3" id="KW-0418">Kinase</keyword>
<dbReference type="Pfam" id="PF04265">
    <property type="entry name" value="TPK_B1_binding"/>
    <property type="match status" value="1"/>
</dbReference>
<evidence type="ECO:0000313" key="9">
    <source>
        <dbReference type="Proteomes" id="UP001595443"/>
    </source>
</evidence>
<evidence type="ECO:0000256" key="2">
    <source>
        <dbReference type="ARBA" id="ARBA00022741"/>
    </source>
</evidence>
<feature type="domain" description="Thiamin pyrophosphokinase catalytic" evidence="6">
    <location>
        <begin position="32"/>
        <end position="120"/>
    </location>
</feature>
<dbReference type="Proteomes" id="UP001595443">
    <property type="component" value="Unassembled WGS sequence"/>
</dbReference>
<proteinExistence type="predicted"/>
<dbReference type="NCBIfam" id="TIGR01378">
    <property type="entry name" value="thi_PPkinase"/>
    <property type="match status" value="1"/>
</dbReference>
<keyword evidence="2" id="KW-0547">Nucleotide-binding</keyword>
<dbReference type="EMBL" id="JBHRSK010000002">
    <property type="protein sequence ID" value="MFC2966730.1"/>
    <property type="molecule type" value="Genomic_DNA"/>
</dbReference>
<dbReference type="SUPFAM" id="SSF63999">
    <property type="entry name" value="Thiamin pyrophosphokinase, catalytic domain"/>
    <property type="match status" value="1"/>
</dbReference>
<dbReference type="InterPro" id="IPR036759">
    <property type="entry name" value="TPK_catalytic_sf"/>
</dbReference>